<keyword evidence="3" id="KW-0808">Transferase</keyword>
<name>U2RH79_9ACTN</name>
<evidence type="ECO:0000256" key="7">
    <source>
        <dbReference type="PROSITE-ProRule" id="PRU10141"/>
    </source>
</evidence>
<sequence length="661" mass="69037">MVGKKFDDALGASYRLVEKVGQGATGAVWAATDLRTGERVAAKLLYPQHAADRDLVGRFIQERAVLESLRHPNIVGFRDLVVEGEQLAIVMDFVAGGSLRDRLDTSRTLPPGTALAAMAAVLDALAASHEHDVVHRDVKPDNVLLDPEWGPQDPGALRVSDFGIASVMMGDAKSTTGLIGTPEYMSPELIYSGRAGFASDVYSAGIMAYELLAGRTPFAGPGTDYAVAHRHVQSRVPVLDVPEPLWELLSGMLEKDPGRRPGAQEAAASCRELVLLVAQLPALEPVEAPEEFEGAHPMTVVRSPGVESAAAESRPTAVVDISPEPELDAPSGATRLRPVTPHQPEQVQLGTTGAESAPGPRRPGKRMVSLIIGAAMVLVGVSAFAILRGGGHLFPPHRRNSGPVKASQQDQALPTGLGIRREAGYDASSGSVNLTITYTAQKAPLEGPFLEVVPGAADGAACPDVTWLGGARAGHNLTTTSGLSVDCGWSVDPGQVPAGQNLQVQAQVPVTFDDGDEESAVQAWLDRAAAATTAAVTDSSVESTHYPVQRLQDITVKTPDKVVNQSGLEISLLPVWPSGQDDLNPLYKSPSTGKPSSMLEAVAGGESGVRFSDGCAGALTVTSDGLNVAAQQVADSCTVDAQVGNFTDLTSSSFQIAAHGS</sequence>
<keyword evidence="4 7" id="KW-0547">Nucleotide-binding</keyword>
<dbReference type="GO" id="GO:0004674">
    <property type="term" value="F:protein serine/threonine kinase activity"/>
    <property type="evidence" value="ECO:0007669"/>
    <property type="project" value="UniProtKB-KW"/>
</dbReference>
<dbReference type="AlphaFoldDB" id="U2RH79"/>
<dbReference type="SUPFAM" id="SSF56112">
    <property type="entry name" value="Protein kinase-like (PK-like)"/>
    <property type="match status" value="1"/>
</dbReference>
<evidence type="ECO:0000259" key="10">
    <source>
        <dbReference type="PROSITE" id="PS50011"/>
    </source>
</evidence>
<dbReference type="RefSeq" id="WP_021798792.1">
    <property type="nucleotide sequence ID" value="NZ_ACVN02000315.1"/>
</dbReference>
<evidence type="ECO:0000256" key="3">
    <source>
        <dbReference type="ARBA" id="ARBA00022679"/>
    </source>
</evidence>
<dbReference type="SMART" id="SM00220">
    <property type="entry name" value="S_TKc"/>
    <property type="match status" value="1"/>
</dbReference>
<dbReference type="EMBL" id="ACVN02000315">
    <property type="protein sequence ID" value="ERK50067.1"/>
    <property type="molecule type" value="Genomic_DNA"/>
</dbReference>
<evidence type="ECO:0000256" key="4">
    <source>
        <dbReference type="ARBA" id="ARBA00022741"/>
    </source>
</evidence>
<evidence type="ECO:0000256" key="5">
    <source>
        <dbReference type="ARBA" id="ARBA00022777"/>
    </source>
</evidence>
<dbReference type="Gene3D" id="1.10.510.10">
    <property type="entry name" value="Transferase(Phosphotransferase) domain 1"/>
    <property type="match status" value="1"/>
</dbReference>
<feature type="domain" description="Protein kinase" evidence="10">
    <location>
        <begin position="14"/>
        <end position="274"/>
    </location>
</feature>
<feature type="compositionally biased region" description="Polar residues" evidence="8">
    <location>
        <begin position="343"/>
        <end position="354"/>
    </location>
</feature>
<dbReference type="GO" id="GO:0005524">
    <property type="term" value="F:ATP binding"/>
    <property type="evidence" value="ECO:0007669"/>
    <property type="project" value="UniProtKB-UniRule"/>
</dbReference>
<feature type="transmembrane region" description="Helical" evidence="9">
    <location>
        <begin position="367"/>
        <end position="387"/>
    </location>
</feature>
<dbReference type="OrthoDB" id="9762169at2"/>
<dbReference type="Proteomes" id="UP000017052">
    <property type="component" value="Unassembled WGS sequence"/>
</dbReference>
<comment type="caution">
    <text evidence="11">The sequence shown here is derived from an EMBL/GenBank/DDBJ whole genome shotgun (WGS) entry which is preliminary data.</text>
</comment>
<dbReference type="CDD" id="cd14014">
    <property type="entry name" value="STKc_PknB_like"/>
    <property type="match status" value="1"/>
</dbReference>
<dbReference type="GeneID" id="95360630"/>
<dbReference type="InterPro" id="IPR017441">
    <property type="entry name" value="Protein_kinase_ATP_BS"/>
</dbReference>
<dbReference type="PROSITE" id="PS50011">
    <property type="entry name" value="PROTEIN_KINASE_DOM"/>
    <property type="match status" value="1"/>
</dbReference>
<dbReference type="PANTHER" id="PTHR43289">
    <property type="entry name" value="MITOGEN-ACTIVATED PROTEIN KINASE KINASE KINASE 20-RELATED"/>
    <property type="match status" value="1"/>
</dbReference>
<feature type="region of interest" description="Disordered" evidence="8">
    <location>
        <begin position="308"/>
        <end position="362"/>
    </location>
</feature>
<accession>U2RH79</accession>
<keyword evidence="9" id="KW-0472">Membrane</keyword>
<protein>
    <recommendedName>
        <fullName evidence="1">non-specific serine/threonine protein kinase</fullName>
        <ecNumber evidence="1">2.7.11.1</ecNumber>
    </recommendedName>
</protein>
<keyword evidence="9" id="KW-0812">Transmembrane</keyword>
<proteinExistence type="predicted"/>
<evidence type="ECO:0000313" key="11">
    <source>
        <dbReference type="EMBL" id="ERK50067.1"/>
    </source>
</evidence>
<dbReference type="PROSITE" id="PS00107">
    <property type="entry name" value="PROTEIN_KINASE_ATP"/>
    <property type="match status" value="1"/>
</dbReference>
<organism evidence="11 12">
    <name type="scientific">Propionibacterium acidifaciens F0233</name>
    <dbReference type="NCBI Taxonomy" id="553198"/>
    <lineage>
        <taxon>Bacteria</taxon>
        <taxon>Bacillati</taxon>
        <taxon>Actinomycetota</taxon>
        <taxon>Actinomycetes</taxon>
        <taxon>Propionibacteriales</taxon>
        <taxon>Propionibacteriaceae</taxon>
        <taxon>Propionibacterium</taxon>
    </lineage>
</organism>
<keyword evidence="12" id="KW-1185">Reference proteome</keyword>
<feature type="binding site" evidence="7">
    <location>
        <position position="43"/>
    </location>
    <ligand>
        <name>ATP</name>
        <dbReference type="ChEBI" id="CHEBI:30616"/>
    </ligand>
</feature>
<keyword evidence="5 11" id="KW-0418">Kinase</keyword>
<keyword evidence="2" id="KW-0723">Serine/threonine-protein kinase</keyword>
<dbReference type="EC" id="2.7.11.1" evidence="1"/>
<dbReference type="PROSITE" id="PS00108">
    <property type="entry name" value="PROTEIN_KINASE_ST"/>
    <property type="match status" value="1"/>
</dbReference>
<evidence type="ECO:0000256" key="8">
    <source>
        <dbReference type="SAM" id="MobiDB-lite"/>
    </source>
</evidence>
<evidence type="ECO:0000256" key="6">
    <source>
        <dbReference type="ARBA" id="ARBA00022840"/>
    </source>
</evidence>
<dbReference type="InterPro" id="IPR011009">
    <property type="entry name" value="Kinase-like_dom_sf"/>
</dbReference>
<keyword evidence="6 7" id="KW-0067">ATP-binding</keyword>
<evidence type="ECO:0000256" key="1">
    <source>
        <dbReference type="ARBA" id="ARBA00012513"/>
    </source>
</evidence>
<reference evidence="11" key="1">
    <citation type="submission" date="2013-08" db="EMBL/GenBank/DDBJ databases">
        <authorList>
            <person name="Durkin A.S."/>
            <person name="Haft D.R."/>
            <person name="McCorrison J."/>
            <person name="Torralba M."/>
            <person name="Gillis M."/>
            <person name="Haft D.H."/>
            <person name="Methe B."/>
            <person name="Sutton G."/>
            <person name="Nelson K.E."/>
        </authorList>
    </citation>
    <scope>NUCLEOTIDE SEQUENCE [LARGE SCALE GENOMIC DNA]</scope>
    <source>
        <strain evidence="11">F0233</strain>
    </source>
</reference>
<evidence type="ECO:0000256" key="9">
    <source>
        <dbReference type="SAM" id="Phobius"/>
    </source>
</evidence>
<evidence type="ECO:0000313" key="12">
    <source>
        <dbReference type="Proteomes" id="UP000017052"/>
    </source>
</evidence>
<dbReference type="InterPro" id="IPR008271">
    <property type="entry name" value="Ser/Thr_kinase_AS"/>
</dbReference>
<dbReference type="PANTHER" id="PTHR43289:SF6">
    <property type="entry name" value="SERINE_THREONINE-PROTEIN KINASE NEKL-3"/>
    <property type="match status" value="1"/>
</dbReference>
<dbReference type="Pfam" id="PF00069">
    <property type="entry name" value="Pkinase"/>
    <property type="match status" value="1"/>
</dbReference>
<evidence type="ECO:0000256" key="2">
    <source>
        <dbReference type="ARBA" id="ARBA00022527"/>
    </source>
</evidence>
<gene>
    <name evidence="11" type="ORF">HMPREF0682_2428</name>
</gene>
<dbReference type="InterPro" id="IPR000719">
    <property type="entry name" value="Prot_kinase_dom"/>
</dbReference>
<keyword evidence="9" id="KW-1133">Transmembrane helix</keyword>